<feature type="compositionally biased region" description="Basic and acidic residues" evidence="3">
    <location>
        <begin position="117"/>
        <end position="130"/>
    </location>
</feature>
<protein>
    <recommendedName>
        <fullName evidence="2">Splicing factor Cactin</fullName>
    </recommendedName>
</protein>
<reference evidence="6" key="1">
    <citation type="journal article" date="2023" name="PhytoFront">
        <title>Draft Genome Resources of Seven Strains of Tilletia horrida, Causal Agent of Kernel Smut of Rice.</title>
        <authorList>
            <person name="Khanal S."/>
            <person name="Antony Babu S."/>
            <person name="Zhou X.G."/>
        </authorList>
    </citation>
    <scope>NUCLEOTIDE SEQUENCE</scope>
    <source>
        <strain evidence="6">TX3</strain>
    </source>
</reference>
<dbReference type="Proteomes" id="UP001176521">
    <property type="component" value="Unassembled WGS sequence"/>
</dbReference>
<dbReference type="PANTHER" id="PTHR21737">
    <property type="entry name" value="POLYGLUTAMINE BINDING PROTEIN 1/MARVEL MEMBRANE-ASSOCIATING DOMAIN CONTAINING 3"/>
    <property type="match status" value="1"/>
</dbReference>
<evidence type="ECO:0000256" key="1">
    <source>
        <dbReference type="ARBA" id="ARBA00006895"/>
    </source>
</evidence>
<dbReference type="GO" id="GO:0005681">
    <property type="term" value="C:spliceosomal complex"/>
    <property type="evidence" value="ECO:0007669"/>
    <property type="project" value="TreeGrafter"/>
</dbReference>
<feature type="compositionally biased region" description="Acidic residues" evidence="3">
    <location>
        <begin position="480"/>
        <end position="497"/>
    </location>
</feature>
<dbReference type="InterPro" id="IPR019134">
    <property type="entry name" value="Cactin_C"/>
</dbReference>
<feature type="region of interest" description="Disordered" evidence="3">
    <location>
        <begin position="1"/>
        <end position="151"/>
    </location>
</feature>
<evidence type="ECO:0000313" key="7">
    <source>
        <dbReference type="Proteomes" id="UP001176521"/>
    </source>
</evidence>
<accession>A0AAN6JI63</accession>
<feature type="compositionally biased region" description="Low complexity" evidence="3">
    <location>
        <begin position="498"/>
        <end position="510"/>
    </location>
</feature>
<dbReference type="InterPro" id="IPR018816">
    <property type="entry name" value="Cactin_central"/>
</dbReference>
<evidence type="ECO:0000313" key="6">
    <source>
        <dbReference type="EMBL" id="KAK0523170.1"/>
    </source>
</evidence>
<gene>
    <name evidence="6" type="ORF">OC842_006240</name>
</gene>
<dbReference type="PANTHER" id="PTHR21737:SF4">
    <property type="entry name" value="SPLICING FACTOR CACTIN"/>
    <property type="match status" value="1"/>
</dbReference>
<evidence type="ECO:0000259" key="4">
    <source>
        <dbReference type="Pfam" id="PF09732"/>
    </source>
</evidence>
<feature type="compositionally biased region" description="Basic and acidic residues" evidence="3">
    <location>
        <begin position="17"/>
        <end position="38"/>
    </location>
</feature>
<evidence type="ECO:0000256" key="3">
    <source>
        <dbReference type="SAM" id="MobiDB-lite"/>
    </source>
</evidence>
<organism evidence="6 7">
    <name type="scientific">Tilletia horrida</name>
    <dbReference type="NCBI Taxonomy" id="155126"/>
    <lineage>
        <taxon>Eukaryota</taxon>
        <taxon>Fungi</taxon>
        <taxon>Dikarya</taxon>
        <taxon>Basidiomycota</taxon>
        <taxon>Ustilaginomycotina</taxon>
        <taxon>Exobasidiomycetes</taxon>
        <taxon>Tilletiales</taxon>
        <taxon>Tilletiaceae</taxon>
        <taxon>Tilletia</taxon>
    </lineage>
</organism>
<dbReference type="GO" id="GO:0045292">
    <property type="term" value="P:mRNA cis splicing, via spliceosome"/>
    <property type="evidence" value="ECO:0007669"/>
    <property type="project" value="TreeGrafter"/>
</dbReference>
<feature type="domain" description="Splicing factor cactin central" evidence="5">
    <location>
        <begin position="236"/>
        <end position="453"/>
    </location>
</feature>
<feature type="compositionally biased region" description="Basic and acidic residues" evidence="3">
    <location>
        <begin position="68"/>
        <end position="88"/>
    </location>
</feature>
<dbReference type="EMBL" id="JAPDMQ010000533">
    <property type="protein sequence ID" value="KAK0523170.1"/>
    <property type="molecule type" value="Genomic_DNA"/>
</dbReference>
<evidence type="ECO:0000256" key="2">
    <source>
        <dbReference type="ARBA" id="ARBA00034534"/>
    </source>
</evidence>
<feature type="region of interest" description="Disordered" evidence="3">
    <location>
        <begin position="480"/>
        <end position="518"/>
    </location>
</feature>
<dbReference type="Pfam" id="PF09732">
    <property type="entry name" value="CactinC_cactus"/>
    <property type="match status" value="1"/>
</dbReference>
<evidence type="ECO:0000259" key="5">
    <source>
        <dbReference type="Pfam" id="PF10312"/>
    </source>
</evidence>
<feature type="compositionally biased region" description="Basic and acidic residues" evidence="3">
    <location>
        <begin position="179"/>
        <end position="188"/>
    </location>
</feature>
<feature type="compositionally biased region" description="Basic residues" evidence="3">
    <location>
        <begin position="107"/>
        <end position="116"/>
    </location>
</feature>
<feature type="region of interest" description="Disordered" evidence="3">
    <location>
        <begin position="163"/>
        <end position="203"/>
    </location>
</feature>
<dbReference type="GO" id="GO:0005737">
    <property type="term" value="C:cytoplasm"/>
    <property type="evidence" value="ECO:0007669"/>
    <property type="project" value="TreeGrafter"/>
</dbReference>
<name>A0AAN6JI63_9BASI</name>
<dbReference type="Pfam" id="PF10312">
    <property type="entry name" value="Cactin_mid"/>
    <property type="match status" value="1"/>
</dbReference>
<dbReference type="AlphaFoldDB" id="A0AAN6JI63"/>
<proteinExistence type="inferred from homology"/>
<dbReference type="SMART" id="SM01050">
    <property type="entry name" value="CactinC_cactus"/>
    <property type="match status" value="1"/>
</dbReference>
<sequence length="759" mass="88202">MPRSSRSRSPEPSSSRRRIDDRDRDRDRHRSSDRDRDGKHRSRHRDYDGDDDGDRERDSRHRSHSSKHRDDKERERERERDWDGDRHHRSERKRHHDYDSEDEEERRRRKERKSKHHESSSADKEKERAERKARKAAKRAEEAELEEAAARAAAAEALFYSAEDNPFHDSNLNQQFKWGKKEDRDKKLGMTPAEARARDEVRRREAQEEVARLAAKRAQREVERQLREQEQAKAAREAESAQMAAWVAKEDEFHLEQSRKRAAIRVKNNRAKPIDILAINLKWADPEIATRDSKSGTGQGDDEDEDEAGLEIDLDEPYNIFENLTLHDTEELYHDIQMYLSLEKNEKNIDFWKSMLLVCNDKLEELRADPRQQAGPSRAAAAPAGGLTAQIDPQVRSEMNNMLAAKTPEQLLTLQSSVRAKLASGEPVDVEYWESLLRLIVVWRAKAKLRDLHEVVLQNRLEYLRKKQRDEARRMQDELEMEFDGDEGEGEDEELDPEAAAARAAEAADAAAKEEQDRIDAEWQDDMDLPIIDDVSKLPYAERRLPIITLADDRAALIEARRAVLGAAFVPRARAPTRREPAEGEDADLALYKAEASKALDVEEEEFNDMEEILGVGGGGEDAGGMGMASSSSAYQYEDKYRPRKPRYFNRVHTGYEWNKYNQTHYDTDNPPPKVVQGYKFNVFYPDLIDKTKAPTYRIIREPGNDETVLLRFIAGPPYEDVAFRIVNKPWDHRRGFRSSFDRGVLQLYFNFQRQRYRK</sequence>
<comment type="caution">
    <text evidence="6">The sequence shown here is derived from an EMBL/GenBank/DDBJ whole genome shotgun (WGS) entry which is preliminary data.</text>
</comment>
<feature type="domain" description="Splicing factor Cactin C-terminal" evidence="4">
    <location>
        <begin position="638"/>
        <end position="759"/>
    </location>
</feature>
<comment type="similarity">
    <text evidence="1">Belongs to the CACTIN family.</text>
</comment>
<keyword evidence="7" id="KW-1185">Reference proteome</keyword>